<dbReference type="Proteomes" id="UP000005239">
    <property type="component" value="Unassembled WGS sequence"/>
</dbReference>
<dbReference type="AlphaFoldDB" id="A0A2A6BJG0"/>
<organism evidence="1 2">
    <name type="scientific">Pristionchus pacificus</name>
    <name type="common">Parasitic nematode worm</name>
    <dbReference type="NCBI Taxonomy" id="54126"/>
    <lineage>
        <taxon>Eukaryota</taxon>
        <taxon>Metazoa</taxon>
        <taxon>Ecdysozoa</taxon>
        <taxon>Nematoda</taxon>
        <taxon>Chromadorea</taxon>
        <taxon>Rhabditida</taxon>
        <taxon>Rhabditina</taxon>
        <taxon>Diplogasteromorpha</taxon>
        <taxon>Diplogasteroidea</taxon>
        <taxon>Neodiplogasteridae</taxon>
        <taxon>Pristionchus</taxon>
    </lineage>
</organism>
<reference evidence="2" key="1">
    <citation type="journal article" date="2008" name="Nat. Genet.">
        <title>The Pristionchus pacificus genome provides a unique perspective on nematode lifestyle and parasitism.</title>
        <authorList>
            <person name="Dieterich C."/>
            <person name="Clifton S.W."/>
            <person name="Schuster L.N."/>
            <person name="Chinwalla A."/>
            <person name="Delehaunty K."/>
            <person name="Dinkelacker I."/>
            <person name="Fulton L."/>
            <person name="Fulton R."/>
            <person name="Godfrey J."/>
            <person name="Minx P."/>
            <person name="Mitreva M."/>
            <person name="Roeseler W."/>
            <person name="Tian H."/>
            <person name="Witte H."/>
            <person name="Yang S.P."/>
            <person name="Wilson R.K."/>
            <person name="Sommer R.J."/>
        </authorList>
    </citation>
    <scope>NUCLEOTIDE SEQUENCE [LARGE SCALE GENOMIC DNA]</scope>
    <source>
        <strain evidence="2">PS312</strain>
    </source>
</reference>
<evidence type="ECO:0000313" key="2">
    <source>
        <dbReference type="Proteomes" id="UP000005239"/>
    </source>
</evidence>
<protein>
    <submittedName>
        <fullName evidence="1">Uncharacterized protein</fullName>
    </submittedName>
</protein>
<name>A0A2A6BJG0_PRIPA</name>
<proteinExistence type="predicted"/>
<reference evidence="1" key="2">
    <citation type="submission" date="2022-06" db="UniProtKB">
        <authorList>
            <consortium name="EnsemblMetazoa"/>
        </authorList>
    </citation>
    <scope>IDENTIFICATION</scope>
    <source>
        <strain evidence="1">PS312</strain>
    </source>
</reference>
<gene>
    <name evidence="1" type="primary">WBGene00277722</name>
</gene>
<keyword evidence="2" id="KW-1185">Reference proteome</keyword>
<accession>A0A8R1UVU4</accession>
<dbReference type="EnsemblMetazoa" id="PPA39353.1">
    <property type="protein sequence ID" value="PPA39353.1"/>
    <property type="gene ID" value="WBGene00277722"/>
</dbReference>
<evidence type="ECO:0000313" key="1">
    <source>
        <dbReference type="EnsemblMetazoa" id="PPA39353.1"/>
    </source>
</evidence>
<accession>A0A2A6BJG0</accession>
<sequence length="125" mass="14288">IDRLLTIGTLVKGDQLVRKKINKEQDGSNPPPPHHLLHRTAMVHNCTTKMIHISVRISGSTYSPEQGQIFLLEPVKLVYGLSVTVESKKKGRVVIYTSLWDVEKLATEDMKVTQMKEQRNKRKKK</sequence>